<dbReference type="Proteomes" id="UP000593572">
    <property type="component" value="Unassembled WGS sequence"/>
</dbReference>
<keyword evidence="2" id="KW-1185">Reference proteome</keyword>
<gene>
    <name evidence="1" type="ORF">Golob_018078</name>
</gene>
<evidence type="ECO:0000313" key="1">
    <source>
        <dbReference type="EMBL" id="MBA0561229.1"/>
    </source>
</evidence>
<name>A0A7J8M946_9ROSI</name>
<evidence type="ECO:0000313" key="2">
    <source>
        <dbReference type="Proteomes" id="UP000593572"/>
    </source>
</evidence>
<reference evidence="1 2" key="1">
    <citation type="journal article" date="2019" name="Genome Biol. Evol.">
        <title>Insights into the evolution of the New World diploid cottons (Gossypium, subgenus Houzingenia) based on genome sequencing.</title>
        <authorList>
            <person name="Grover C.E."/>
            <person name="Arick M.A. 2nd"/>
            <person name="Thrash A."/>
            <person name="Conover J.L."/>
            <person name="Sanders W.S."/>
            <person name="Peterson D.G."/>
            <person name="Frelichowski J.E."/>
            <person name="Scheffler J.A."/>
            <person name="Scheffler B.E."/>
            <person name="Wendel J.F."/>
        </authorList>
    </citation>
    <scope>NUCLEOTIDE SEQUENCE [LARGE SCALE GENOMIC DNA]</scope>
    <source>
        <strain evidence="1">157</strain>
        <tissue evidence="1">Leaf</tissue>
    </source>
</reference>
<dbReference type="AlphaFoldDB" id="A0A7J8M946"/>
<proteinExistence type="predicted"/>
<feature type="non-terminal residue" evidence="1">
    <location>
        <position position="26"/>
    </location>
</feature>
<dbReference type="EMBL" id="JABEZX010000007">
    <property type="protein sequence ID" value="MBA0561229.1"/>
    <property type="molecule type" value="Genomic_DNA"/>
</dbReference>
<protein>
    <submittedName>
        <fullName evidence="1">Uncharacterized protein</fullName>
    </submittedName>
</protein>
<comment type="caution">
    <text evidence="1">The sequence shown here is derived from an EMBL/GenBank/DDBJ whole genome shotgun (WGS) entry which is preliminary data.</text>
</comment>
<organism evidence="1 2">
    <name type="scientific">Gossypium lobatum</name>
    <dbReference type="NCBI Taxonomy" id="34289"/>
    <lineage>
        <taxon>Eukaryota</taxon>
        <taxon>Viridiplantae</taxon>
        <taxon>Streptophyta</taxon>
        <taxon>Embryophyta</taxon>
        <taxon>Tracheophyta</taxon>
        <taxon>Spermatophyta</taxon>
        <taxon>Magnoliopsida</taxon>
        <taxon>eudicotyledons</taxon>
        <taxon>Gunneridae</taxon>
        <taxon>Pentapetalae</taxon>
        <taxon>rosids</taxon>
        <taxon>malvids</taxon>
        <taxon>Malvales</taxon>
        <taxon>Malvaceae</taxon>
        <taxon>Malvoideae</taxon>
        <taxon>Gossypium</taxon>
    </lineage>
</organism>
<accession>A0A7J8M946</accession>
<sequence>MQATFREGSRHNLWSPDRLVGLDEEL</sequence>